<reference evidence="1" key="2">
    <citation type="submission" date="2015-06" db="UniProtKB">
        <authorList>
            <consortium name="EnsemblMetazoa"/>
        </authorList>
    </citation>
    <scope>IDENTIFICATION</scope>
</reference>
<evidence type="ECO:0000313" key="2">
    <source>
        <dbReference type="Proteomes" id="UP000015104"/>
    </source>
</evidence>
<evidence type="ECO:0000313" key="1">
    <source>
        <dbReference type="EnsemblMetazoa" id="tetur17g03620.1"/>
    </source>
</evidence>
<reference evidence="2" key="1">
    <citation type="submission" date="2011-08" db="EMBL/GenBank/DDBJ databases">
        <authorList>
            <person name="Rombauts S."/>
        </authorList>
    </citation>
    <scope>NUCLEOTIDE SEQUENCE</scope>
    <source>
        <strain evidence="2">London</strain>
    </source>
</reference>
<dbReference type="HOGENOM" id="CLU_3427051_0_0_1"/>
<proteinExistence type="predicted"/>
<protein>
    <submittedName>
        <fullName evidence="1">Uncharacterized protein</fullName>
    </submittedName>
</protein>
<dbReference type="EMBL" id="CAEY01000349">
    <property type="status" value="NOT_ANNOTATED_CDS"/>
    <property type="molecule type" value="Genomic_DNA"/>
</dbReference>
<name>T1KQC3_TETUR</name>
<sequence>MNSTPMGPPLSSMVAGYLLNI</sequence>
<dbReference type="AlphaFoldDB" id="T1KQC3"/>
<dbReference type="Proteomes" id="UP000015104">
    <property type="component" value="Unassembled WGS sequence"/>
</dbReference>
<keyword evidence="2" id="KW-1185">Reference proteome</keyword>
<dbReference type="EnsemblMetazoa" id="tetur17g03620.1">
    <property type="protein sequence ID" value="tetur17g03620.1"/>
    <property type="gene ID" value="tetur17g03620"/>
</dbReference>
<accession>T1KQC3</accession>
<organism evidence="1 2">
    <name type="scientific">Tetranychus urticae</name>
    <name type="common">Two-spotted spider mite</name>
    <dbReference type="NCBI Taxonomy" id="32264"/>
    <lineage>
        <taxon>Eukaryota</taxon>
        <taxon>Metazoa</taxon>
        <taxon>Ecdysozoa</taxon>
        <taxon>Arthropoda</taxon>
        <taxon>Chelicerata</taxon>
        <taxon>Arachnida</taxon>
        <taxon>Acari</taxon>
        <taxon>Acariformes</taxon>
        <taxon>Trombidiformes</taxon>
        <taxon>Prostigmata</taxon>
        <taxon>Eleutherengona</taxon>
        <taxon>Raphignathae</taxon>
        <taxon>Tetranychoidea</taxon>
        <taxon>Tetranychidae</taxon>
        <taxon>Tetranychus</taxon>
    </lineage>
</organism>